<dbReference type="Pfam" id="PF02793">
    <property type="entry name" value="HRM"/>
    <property type="match status" value="1"/>
</dbReference>
<dbReference type="InterPro" id="IPR001879">
    <property type="entry name" value="GPCR_2_extracellular_dom"/>
</dbReference>
<dbReference type="SUPFAM" id="SSF111418">
    <property type="entry name" value="Hormone receptor domain"/>
    <property type="match status" value="1"/>
</dbReference>
<name>A0AAV7XDV5_9NEOP</name>
<dbReference type="InterPro" id="IPR050332">
    <property type="entry name" value="GPCR_2"/>
</dbReference>
<protein>
    <recommendedName>
        <fullName evidence="1">G-protein coupled receptors family 2 profile 1 domain-containing protein</fullName>
    </recommendedName>
</protein>
<reference evidence="2" key="1">
    <citation type="submission" date="2022-12" db="EMBL/GenBank/DDBJ databases">
        <title>Chromosome-level genome assembly of the bean flower thrips Megalurothrips usitatus.</title>
        <authorList>
            <person name="Ma L."/>
            <person name="Liu Q."/>
            <person name="Li H."/>
            <person name="Cai W."/>
        </authorList>
    </citation>
    <scope>NUCLEOTIDE SEQUENCE</scope>
    <source>
        <strain evidence="2">Cailab_2022a</strain>
    </source>
</reference>
<dbReference type="GO" id="GO:0008528">
    <property type="term" value="F:G protein-coupled peptide receptor activity"/>
    <property type="evidence" value="ECO:0007669"/>
    <property type="project" value="TreeGrafter"/>
</dbReference>
<dbReference type="Gene3D" id="4.10.1240.10">
    <property type="entry name" value="GPCR, family 2, extracellular hormone receptor domain"/>
    <property type="match status" value="1"/>
</dbReference>
<gene>
    <name evidence="2" type="ORF">ONE63_001919</name>
</gene>
<evidence type="ECO:0000313" key="3">
    <source>
        <dbReference type="Proteomes" id="UP001075354"/>
    </source>
</evidence>
<organism evidence="2 3">
    <name type="scientific">Megalurothrips usitatus</name>
    <name type="common">bean blossom thrips</name>
    <dbReference type="NCBI Taxonomy" id="439358"/>
    <lineage>
        <taxon>Eukaryota</taxon>
        <taxon>Metazoa</taxon>
        <taxon>Ecdysozoa</taxon>
        <taxon>Arthropoda</taxon>
        <taxon>Hexapoda</taxon>
        <taxon>Insecta</taxon>
        <taxon>Pterygota</taxon>
        <taxon>Neoptera</taxon>
        <taxon>Paraneoptera</taxon>
        <taxon>Thysanoptera</taxon>
        <taxon>Terebrantia</taxon>
        <taxon>Thripoidea</taxon>
        <taxon>Thripidae</taxon>
        <taxon>Megalurothrips</taxon>
    </lineage>
</organism>
<feature type="domain" description="G-protein coupled receptors family 2 profile 1" evidence="1">
    <location>
        <begin position="1"/>
        <end position="65"/>
    </location>
</feature>
<comment type="caution">
    <text evidence="2">The sequence shown here is derived from an EMBL/GenBank/DDBJ whole genome shotgun (WGS) entry which is preliminary data.</text>
</comment>
<sequence length="138" mass="15266">MAWDGLLCWNTTPAGQTAAQSCPWYVVGFDTEENATRMCMPDGTWFVNQTVNRTWTNFTMCAEQNGMATVVVSFADSTNSSLVQVSRDSNYRKPVHNPIQVSARAFLAERGGSGEAERKGRALQRAAVVAEQRIHFSN</sequence>
<dbReference type="InterPro" id="IPR036445">
    <property type="entry name" value="GPCR_2_extracell_dom_sf"/>
</dbReference>
<dbReference type="GO" id="GO:0005886">
    <property type="term" value="C:plasma membrane"/>
    <property type="evidence" value="ECO:0007669"/>
    <property type="project" value="TreeGrafter"/>
</dbReference>
<dbReference type="PROSITE" id="PS50227">
    <property type="entry name" value="G_PROTEIN_RECEP_F2_3"/>
    <property type="match status" value="1"/>
</dbReference>
<dbReference type="AlphaFoldDB" id="A0AAV7XDV5"/>
<dbReference type="PANTHER" id="PTHR45620">
    <property type="entry name" value="PDF RECEPTOR-LIKE PROTEIN-RELATED"/>
    <property type="match status" value="1"/>
</dbReference>
<evidence type="ECO:0000313" key="2">
    <source>
        <dbReference type="EMBL" id="KAJ1522762.1"/>
    </source>
</evidence>
<dbReference type="SMART" id="SM00008">
    <property type="entry name" value="HormR"/>
    <property type="match status" value="1"/>
</dbReference>
<keyword evidence="3" id="KW-1185">Reference proteome</keyword>
<proteinExistence type="predicted"/>
<dbReference type="EMBL" id="JAPTSV010000011">
    <property type="protein sequence ID" value="KAJ1522762.1"/>
    <property type="molecule type" value="Genomic_DNA"/>
</dbReference>
<dbReference type="Proteomes" id="UP001075354">
    <property type="component" value="Chromosome 11"/>
</dbReference>
<dbReference type="GO" id="GO:0007188">
    <property type="term" value="P:adenylate cyclase-modulating G protein-coupled receptor signaling pathway"/>
    <property type="evidence" value="ECO:0007669"/>
    <property type="project" value="TreeGrafter"/>
</dbReference>
<accession>A0AAV7XDV5</accession>
<evidence type="ECO:0000259" key="1">
    <source>
        <dbReference type="PROSITE" id="PS50227"/>
    </source>
</evidence>